<dbReference type="InterPro" id="IPR045322">
    <property type="entry name" value="HECTD1/TRIP12-like"/>
</dbReference>
<reference evidence="2" key="2">
    <citation type="submission" date="2021-02" db="EMBL/GenBank/DDBJ databases">
        <authorList>
            <person name="Kimball J.A."/>
            <person name="Haas M.W."/>
            <person name="Macchietto M."/>
            <person name="Kono T."/>
            <person name="Duquette J."/>
            <person name="Shao M."/>
        </authorList>
    </citation>
    <scope>NUCLEOTIDE SEQUENCE</scope>
    <source>
        <tissue evidence="2">Fresh leaf tissue</tissue>
    </source>
</reference>
<evidence type="ECO:0000256" key="1">
    <source>
        <dbReference type="ARBA" id="ARBA00022679"/>
    </source>
</evidence>
<dbReference type="Proteomes" id="UP000729402">
    <property type="component" value="Unassembled WGS sequence"/>
</dbReference>
<sequence>MDSVPTLCNLLQSEDKMVVEKAASCLISIVASFNGSVELLDQLCHQGVIEKVLPLINTGRLSSLSRSTCSNLVGLLTKLACNSLVAVKSLFELNVGNTISRILVTSDLSHGMPYLLLETQNNQVNEALKLANQLVPLVPSAARDVDSTQMVLAKEKIIVDEPRFLCQFSREILPVLIKVG</sequence>
<dbReference type="PANTHER" id="PTHR45670:SF10">
    <property type="entry name" value="E3 UBIQUITIN-PROTEIN LIGASE UPL4"/>
    <property type="match status" value="1"/>
</dbReference>
<gene>
    <name evidence="2" type="ORF">GUJ93_ZPchr0005g15491</name>
</gene>
<comment type="caution">
    <text evidence="2">The sequence shown here is derived from an EMBL/GenBank/DDBJ whole genome shotgun (WGS) entry which is preliminary data.</text>
</comment>
<evidence type="ECO:0000313" key="3">
    <source>
        <dbReference type="Proteomes" id="UP000729402"/>
    </source>
</evidence>
<protein>
    <submittedName>
        <fullName evidence="2">Uncharacterized protein</fullName>
    </submittedName>
</protein>
<keyword evidence="1" id="KW-0808">Transferase</keyword>
<dbReference type="GO" id="GO:0000209">
    <property type="term" value="P:protein polyubiquitination"/>
    <property type="evidence" value="ECO:0007669"/>
    <property type="project" value="TreeGrafter"/>
</dbReference>
<organism evidence="2 3">
    <name type="scientific">Zizania palustris</name>
    <name type="common">Northern wild rice</name>
    <dbReference type="NCBI Taxonomy" id="103762"/>
    <lineage>
        <taxon>Eukaryota</taxon>
        <taxon>Viridiplantae</taxon>
        <taxon>Streptophyta</taxon>
        <taxon>Embryophyta</taxon>
        <taxon>Tracheophyta</taxon>
        <taxon>Spermatophyta</taxon>
        <taxon>Magnoliopsida</taxon>
        <taxon>Liliopsida</taxon>
        <taxon>Poales</taxon>
        <taxon>Poaceae</taxon>
        <taxon>BOP clade</taxon>
        <taxon>Oryzoideae</taxon>
        <taxon>Oryzeae</taxon>
        <taxon>Zizaniinae</taxon>
        <taxon>Zizania</taxon>
    </lineage>
</organism>
<dbReference type="OrthoDB" id="1730250at2759"/>
<dbReference type="PANTHER" id="PTHR45670">
    <property type="entry name" value="E3 UBIQUITIN-PROTEIN LIGASE TRIP12"/>
    <property type="match status" value="1"/>
</dbReference>
<dbReference type="AlphaFoldDB" id="A0A8J5SP37"/>
<dbReference type="EMBL" id="JAAALK010000284">
    <property type="protein sequence ID" value="KAG8068392.1"/>
    <property type="molecule type" value="Genomic_DNA"/>
</dbReference>
<name>A0A8J5SP37_ZIZPA</name>
<accession>A0A8J5SP37</accession>
<reference evidence="2" key="1">
    <citation type="journal article" date="2021" name="bioRxiv">
        <title>Whole Genome Assembly and Annotation of Northern Wild Rice, Zizania palustris L., Supports a Whole Genome Duplication in the Zizania Genus.</title>
        <authorList>
            <person name="Haas M."/>
            <person name="Kono T."/>
            <person name="Macchietto M."/>
            <person name="Millas R."/>
            <person name="McGilp L."/>
            <person name="Shao M."/>
            <person name="Duquette J."/>
            <person name="Hirsch C.N."/>
            <person name="Kimball J."/>
        </authorList>
    </citation>
    <scope>NUCLEOTIDE SEQUENCE</scope>
    <source>
        <tissue evidence="2">Fresh leaf tissue</tissue>
    </source>
</reference>
<evidence type="ECO:0000313" key="2">
    <source>
        <dbReference type="EMBL" id="KAG8068392.1"/>
    </source>
</evidence>
<dbReference type="GO" id="GO:0061630">
    <property type="term" value="F:ubiquitin protein ligase activity"/>
    <property type="evidence" value="ECO:0007669"/>
    <property type="project" value="InterPro"/>
</dbReference>
<proteinExistence type="predicted"/>
<keyword evidence="3" id="KW-1185">Reference proteome</keyword>
<dbReference type="GO" id="GO:0043161">
    <property type="term" value="P:proteasome-mediated ubiquitin-dependent protein catabolic process"/>
    <property type="evidence" value="ECO:0007669"/>
    <property type="project" value="TreeGrafter"/>
</dbReference>